<keyword evidence="5 11" id="KW-0028">Amino-acid biosynthesis</keyword>
<dbReference type="Pfam" id="PF00977">
    <property type="entry name" value="His_biosynth"/>
    <property type="match status" value="1"/>
</dbReference>
<evidence type="ECO:0000256" key="9">
    <source>
        <dbReference type="ARBA" id="ARBA00030264"/>
    </source>
</evidence>
<dbReference type="SUPFAM" id="SSF51366">
    <property type="entry name" value="Ribulose-phoshate binding barrel"/>
    <property type="match status" value="1"/>
</dbReference>
<evidence type="ECO:0000256" key="7">
    <source>
        <dbReference type="ARBA" id="ARBA00023239"/>
    </source>
</evidence>
<comment type="similarity">
    <text evidence="2 11">Belongs to the HisA/HisF family.</text>
</comment>
<dbReference type="GO" id="GO:0000107">
    <property type="term" value="F:imidazoleglycerol-phosphate synthase activity"/>
    <property type="evidence" value="ECO:0007669"/>
    <property type="project" value="InterPro"/>
</dbReference>
<dbReference type="PANTHER" id="PTHR21235">
    <property type="entry name" value="IMIDAZOLE GLYCEROL PHOSPHATE SYNTHASE SUBUNIT HISF/H IGP SYNTHASE SUBUNIT HISF/H"/>
    <property type="match status" value="1"/>
</dbReference>
<comment type="caution">
    <text evidence="12">The sequence shown here is derived from an EMBL/GenBank/DDBJ whole genome shotgun (WGS) entry which is preliminary data.</text>
</comment>
<dbReference type="InterPro" id="IPR050064">
    <property type="entry name" value="IGPS_HisA/HisF"/>
</dbReference>
<dbReference type="AlphaFoldDB" id="A0A2P2DW04"/>
<evidence type="ECO:0000256" key="10">
    <source>
        <dbReference type="ARBA" id="ARBA00047838"/>
    </source>
</evidence>
<evidence type="ECO:0000256" key="1">
    <source>
        <dbReference type="ARBA" id="ARBA00005091"/>
    </source>
</evidence>
<evidence type="ECO:0000313" key="13">
    <source>
        <dbReference type="Proteomes" id="UP000245133"/>
    </source>
</evidence>
<evidence type="ECO:0000256" key="2">
    <source>
        <dbReference type="ARBA" id="ARBA00009667"/>
    </source>
</evidence>
<dbReference type="EMBL" id="BFBB01000002">
    <property type="protein sequence ID" value="GBF48815.1"/>
    <property type="molecule type" value="Genomic_DNA"/>
</dbReference>
<name>A0A2P2DW04_9LEPT</name>
<protein>
    <recommendedName>
        <fullName evidence="4">imidazole glycerol-phosphate synthase</fullName>
        <ecNumber evidence="4">4.3.2.10</ecNumber>
    </recommendedName>
    <alternativeName>
        <fullName evidence="9">IGP synthase cyclase subunit</fullName>
    </alternativeName>
</protein>
<dbReference type="InterPro" id="IPR004651">
    <property type="entry name" value="HisF"/>
</dbReference>
<organism evidence="12 13">
    <name type="scientific">Leptospira ryugenii</name>
    <dbReference type="NCBI Taxonomy" id="1917863"/>
    <lineage>
        <taxon>Bacteria</taxon>
        <taxon>Pseudomonadati</taxon>
        <taxon>Spirochaetota</taxon>
        <taxon>Spirochaetia</taxon>
        <taxon>Leptospirales</taxon>
        <taxon>Leptospiraceae</taxon>
        <taxon>Leptospira</taxon>
    </lineage>
</organism>
<dbReference type="PANTHER" id="PTHR21235:SF2">
    <property type="entry name" value="IMIDAZOLE GLYCEROL PHOSPHATE SYNTHASE HISHF"/>
    <property type="match status" value="1"/>
</dbReference>
<dbReference type="RefSeq" id="WP_209451971.1">
    <property type="nucleotide sequence ID" value="NZ_BFBB01000002.1"/>
</dbReference>
<dbReference type="GO" id="GO:0016829">
    <property type="term" value="F:lyase activity"/>
    <property type="evidence" value="ECO:0007669"/>
    <property type="project" value="UniProtKB-KW"/>
</dbReference>
<keyword evidence="7" id="KW-0456">Lyase</keyword>
<evidence type="ECO:0000256" key="11">
    <source>
        <dbReference type="RuleBase" id="RU003657"/>
    </source>
</evidence>
<dbReference type="InterPro" id="IPR011060">
    <property type="entry name" value="RibuloseP-bd_barrel"/>
</dbReference>
<accession>A0A2P2DW04</accession>
<reference evidence="12 13" key="1">
    <citation type="submission" date="2018-02" db="EMBL/GenBank/DDBJ databases">
        <title>Novel Leptospira species isolated from soil and water in Japan.</title>
        <authorList>
            <person name="Nakao R."/>
            <person name="Masuzawa T."/>
        </authorList>
    </citation>
    <scope>NUCLEOTIDE SEQUENCE [LARGE SCALE GENOMIC DNA]</scope>
    <source>
        <strain evidence="12 13">YH101</strain>
    </source>
</reference>
<dbReference type="Gene3D" id="3.20.20.70">
    <property type="entry name" value="Aldolase class I"/>
    <property type="match status" value="1"/>
</dbReference>
<evidence type="ECO:0000256" key="6">
    <source>
        <dbReference type="ARBA" id="ARBA00023102"/>
    </source>
</evidence>
<comment type="pathway">
    <text evidence="1">Amino-acid biosynthesis; L-histidine biosynthesis; L-histidine from 5-phospho-alpha-D-ribose 1-diphosphate: step 5/9.</text>
</comment>
<dbReference type="CDD" id="cd04731">
    <property type="entry name" value="HisF"/>
    <property type="match status" value="1"/>
</dbReference>
<dbReference type="UniPathway" id="UPA00031">
    <property type="reaction ID" value="UER00010"/>
</dbReference>
<evidence type="ECO:0000256" key="8">
    <source>
        <dbReference type="ARBA" id="ARBA00025475"/>
    </source>
</evidence>
<dbReference type="InterPro" id="IPR006062">
    <property type="entry name" value="His_biosynth"/>
</dbReference>
<comment type="function">
    <text evidence="8">IGPS catalyzes the conversion of PRFAR and glutamine to IGP, AICAR and glutamate. The HisF subunit catalyzes the cyclization activity that produces IGP and AICAR from PRFAR using the ammonia provided by the HisH subunit.</text>
</comment>
<sequence>MVFKSYMIRRVIARLDIKGPNLVKGIHLEGLRVLGSPEQFADYYYESGADELLYMDVVASLYNRNSLKDIITKTAKQVFIPLTVGGGLRSLDDINDVLRAGADKVCINTAAIKNPEMISQASRKFGSSTIVIAIEAIKQPDGRYLAYTDNGREYTGVEVLEWARKVESLGAGEILITSVDKEGTGTGFDIQLTNSICKEVGIPVIAHGGCGKREHIAEVLNSTNVSSVAIASLLHYSYIEKHSATYKIESEGNLDFLKSGRTYKNFEKTRISEIKEYLIEKNIECRKT</sequence>
<keyword evidence="13" id="KW-1185">Reference proteome</keyword>
<evidence type="ECO:0000256" key="3">
    <source>
        <dbReference type="ARBA" id="ARBA00011152"/>
    </source>
</evidence>
<dbReference type="InterPro" id="IPR013785">
    <property type="entry name" value="Aldolase_TIM"/>
</dbReference>
<dbReference type="EC" id="4.3.2.10" evidence="4"/>
<comment type="catalytic activity">
    <reaction evidence="10">
        <text>5-[(5-phospho-1-deoxy-D-ribulos-1-ylimino)methylamino]-1-(5-phospho-beta-D-ribosyl)imidazole-4-carboxamide + L-glutamine = D-erythro-1-(imidazol-4-yl)glycerol 3-phosphate + 5-amino-1-(5-phospho-beta-D-ribosyl)imidazole-4-carboxamide + L-glutamate + H(+)</text>
        <dbReference type="Rhea" id="RHEA:24793"/>
        <dbReference type="ChEBI" id="CHEBI:15378"/>
        <dbReference type="ChEBI" id="CHEBI:29985"/>
        <dbReference type="ChEBI" id="CHEBI:58278"/>
        <dbReference type="ChEBI" id="CHEBI:58359"/>
        <dbReference type="ChEBI" id="CHEBI:58475"/>
        <dbReference type="ChEBI" id="CHEBI:58525"/>
        <dbReference type="EC" id="4.3.2.10"/>
    </reaction>
</comment>
<evidence type="ECO:0000313" key="12">
    <source>
        <dbReference type="EMBL" id="GBF48815.1"/>
    </source>
</evidence>
<proteinExistence type="inferred from homology"/>
<evidence type="ECO:0000256" key="5">
    <source>
        <dbReference type="ARBA" id="ARBA00022605"/>
    </source>
</evidence>
<dbReference type="Proteomes" id="UP000245133">
    <property type="component" value="Unassembled WGS sequence"/>
</dbReference>
<gene>
    <name evidence="12" type="ORF">LPTSP4_03150</name>
</gene>
<dbReference type="GO" id="GO:0000105">
    <property type="term" value="P:L-histidine biosynthetic process"/>
    <property type="evidence" value="ECO:0007669"/>
    <property type="project" value="UniProtKB-UniPathway"/>
</dbReference>
<evidence type="ECO:0000256" key="4">
    <source>
        <dbReference type="ARBA" id="ARBA00012809"/>
    </source>
</evidence>
<comment type="subunit">
    <text evidence="3">Heterodimer of HisH and HisF.</text>
</comment>
<keyword evidence="6 11" id="KW-0368">Histidine biosynthesis</keyword>